<sequence length="1036" mass="116635">MAMIPTAFASACASKLAALVADRIASGLGVEADVRRMQRRMECVRGVLEDAERRRVHETGVDAWLDELRDFLYDADDILDLCRCRGSGLASAVDLPRCWPSVNLVSSFQRLQFRYEIGGRIRRLDGRFEEICQDRLFLSLAAVKAEDGARAGSCVRSRTSSPLADADVVGKEIKAATEVLVEMVMREDDKDGICVISVVGMGGIGKTTLAQEVFNSQRIASSFPLRAWLCVSREYTAADTVKEAIRCCGGDYGRAETLAELQLMLRSAVSGRRFFLVLDDVWVSLLRASFQGAATGRVLVTTRDQSVAVRAGSKHIHQVKQLGADSGWELLYKTAGLEAEEIRSLRDLGMEIVAKCGFLPLTIKVIGGLLTTKRTTKAEWQRILVSDAWSTAELPDEFKGAIFLSYHDLPSQLKQCFLYLSLFPSGFVYYRWHLCRQWVAEGFVAGSGEFLAEELAEEYYYQLITRSILQPHQDYLADQSRCTVHDLLSSFARYISRRESVFGDPQATPCSTAQAKLRRLSLTNIEEVKVPHDTSSNDYKCVRTLFLIGTLKVESRLVVRFANLRTLLLTDTKINKIPDSIGHLELLRYLGLEQVSVSTLPESISRLSNLQFLNLKRCASLNALPRTLTRIYSLRRLGIEETPIRLVPHGIGRLHSLTDLQGFIVSSGSSCSGRMQQGWTMIELENLAQLRWLRIDHLERATVFTAPVLVSKRYLKRLELSCTPESERGDTPWTENEIEKVEAIFERLLPSSCLEELLVRGFFGRKYPAWMEASYLCNVTWLKLIDCKFSLCLPPLGQLPHLTFLKIARADSVVAVGSEFLGDGTKAFPKLEFLWIGLMPEWQEWTLDKAREAPTSCVNLFPCLQQLELKYCPKLLALPEQLKHAVKMQKLYIQGTHSLKMIGNLPYLSSTLRINGSHGLTTISDLCQVRALYVTDCPSLQSVNSLKALTCLHLDDQRMDCFPEWLSRLMQRSSDLSADSLELELHCNARMLYRCLRGGQDWDIIEQFSSVSAFCKEGGAYMCYTRHPPTYHTNRS</sequence>
<dbReference type="InterPro" id="IPR027417">
    <property type="entry name" value="P-loop_NTPase"/>
</dbReference>
<feature type="domain" description="NB-ARC" evidence="8">
    <location>
        <begin position="178"/>
        <end position="336"/>
    </location>
</feature>
<dbReference type="InterPro" id="IPR036388">
    <property type="entry name" value="WH-like_DNA-bd_sf"/>
</dbReference>
<evidence type="ECO:0000259" key="11">
    <source>
        <dbReference type="Pfam" id="PF23598"/>
    </source>
</evidence>
<keyword evidence="7" id="KW-0175">Coiled coil</keyword>
<evidence type="ECO:0000256" key="3">
    <source>
        <dbReference type="ARBA" id="ARBA00022737"/>
    </source>
</evidence>
<feature type="domain" description="Disease resistance protein winged helix" evidence="10">
    <location>
        <begin position="422"/>
        <end position="491"/>
    </location>
</feature>
<dbReference type="InterPro" id="IPR041118">
    <property type="entry name" value="Rx_N"/>
</dbReference>
<dbReference type="GO" id="GO:0009626">
    <property type="term" value="P:plant-type hypersensitive response"/>
    <property type="evidence" value="ECO:0007669"/>
    <property type="project" value="UniProtKB-ARBA"/>
</dbReference>
<comment type="similarity">
    <text evidence="1">Belongs to the disease resistance NB-LRR family.</text>
</comment>
<dbReference type="PANTHER" id="PTHR36766:SF70">
    <property type="entry name" value="DISEASE RESISTANCE PROTEIN RGA4"/>
    <property type="match status" value="1"/>
</dbReference>
<dbReference type="Pfam" id="PF23598">
    <property type="entry name" value="LRR_14"/>
    <property type="match status" value="1"/>
</dbReference>
<dbReference type="Gene3D" id="1.10.8.430">
    <property type="entry name" value="Helical domain of apoptotic protease-activating factors"/>
    <property type="match status" value="1"/>
</dbReference>
<feature type="domain" description="Disease resistance N-terminal" evidence="9">
    <location>
        <begin position="9"/>
        <end position="86"/>
    </location>
</feature>
<dbReference type="Proteomes" id="UP001497457">
    <property type="component" value="Chromosome 12b"/>
</dbReference>
<protein>
    <submittedName>
        <fullName evidence="12">Uncharacterized protein</fullName>
    </submittedName>
</protein>
<feature type="domain" description="Disease resistance R13L4/SHOC-2-like LRR" evidence="11">
    <location>
        <begin position="542"/>
        <end position="837"/>
    </location>
</feature>
<dbReference type="Pfam" id="PF23559">
    <property type="entry name" value="WHD_DRP"/>
    <property type="match status" value="1"/>
</dbReference>
<reference evidence="12 13" key="2">
    <citation type="submission" date="2024-10" db="EMBL/GenBank/DDBJ databases">
        <authorList>
            <person name="Ryan C."/>
        </authorList>
    </citation>
    <scope>NUCLEOTIDE SEQUENCE [LARGE SCALE GENOMIC DNA]</scope>
</reference>
<evidence type="ECO:0000256" key="5">
    <source>
        <dbReference type="ARBA" id="ARBA00022821"/>
    </source>
</evidence>
<evidence type="ECO:0000259" key="9">
    <source>
        <dbReference type="Pfam" id="PF18052"/>
    </source>
</evidence>
<dbReference type="GO" id="GO:0005524">
    <property type="term" value="F:ATP binding"/>
    <property type="evidence" value="ECO:0007669"/>
    <property type="project" value="UniProtKB-KW"/>
</dbReference>
<organism evidence="12 13">
    <name type="scientific">Urochloa decumbens</name>
    <dbReference type="NCBI Taxonomy" id="240449"/>
    <lineage>
        <taxon>Eukaryota</taxon>
        <taxon>Viridiplantae</taxon>
        <taxon>Streptophyta</taxon>
        <taxon>Embryophyta</taxon>
        <taxon>Tracheophyta</taxon>
        <taxon>Spermatophyta</taxon>
        <taxon>Magnoliopsida</taxon>
        <taxon>Liliopsida</taxon>
        <taxon>Poales</taxon>
        <taxon>Poaceae</taxon>
        <taxon>PACMAD clade</taxon>
        <taxon>Panicoideae</taxon>
        <taxon>Panicodae</taxon>
        <taxon>Paniceae</taxon>
        <taxon>Melinidinae</taxon>
        <taxon>Urochloa</taxon>
    </lineage>
</organism>
<evidence type="ECO:0000256" key="4">
    <source>
        <dbReference type="ARBA" id="ARBA00022741"/>
    </source>
</evidence>
<dbReference type="SUPFAM" id="SSF52058">
    <property type="entry name" value="L domain-like"/>
    <property type="match status" value="1"/>
</dbReference>
<dbReference type="Gene3D" id="1.20.5.4130">
    <property type="match status" value="1"/>
</dbReference>
<dbReference type="InterPro" id="IPR002182">
    <property type="entry name" value="NB-ARC"/>
</dbReference>
<keyword evidence="13" id="KW-1185">Reference proteome</keyword>
<name>A0ABC8WEF9_9POAL</name>
<evidence type="ECO:0000256" key="6">
    <source>
        <dbReference type="ARBA" id="ARBA00022840"/>
    </source>
</evidence>
<evidence type="ECO:0000313" key="12">
    <source>
        <dbReference type="EMBL" id="CAL4907596.1"/>
    </source>
</evidence>
<keyword evidence="2" id="KW-0433">Leucine-rich repeat</keyword>
<dbReference type="InterPro" id="IPR042197">
    <property type="entry name" value="Apaf_helical"/>
</dbReference>
<dbReference type="PRINTS" id="PR00364">
    <property type="entry name" value="DISEASERSIST"/>
</dbReference>
<dbReference type="InterPro" id="IPR032675">
    <property type="entry name" value="LRR_dom_sf"/>
</dbReference>
<dbReference type="GO" id="GO:0002758">
    <property type="term" value="P:innate immune response-activating signaling pathway"/>
    <property type="evidence" value="ECO:0007669"/>
    <property type="project" value="UniProtKB-ARBA"/>
</dbReference>
<dbReference type="Gene3D" id="3.80.10.10">
    <property type="entry name" value="Ribonuclease Inhibitor"/>
    <property type="match status" value="2"/>
</dbReference>
<evidence type="ECO:0000259" key="8">
    <source>
        <dbReference type="Pfam" id="PF00931"/>
    </source>
</evidence>
<evidence type="ECO:0000256" key="1">
    <source>
        <dbReference type="ARBA" id="ARBA00008894"/>
    </source>
</evidence>
<evidence type="ECO:0000313" key="13">
    <source>
        <dbReference type="Proteomes" id="UP001497457"/>
    </source>
</evidence>
<dbReference type="SUPFAM" id="SSF52540">
    <property type="entry name" value="P-loop containing nucleoside triphosphate hydrolases"/>
    <property type="match status" value="1"/>
</dbReference>
<dbReference type="Pfam" id="PF00931">
    <property type="entry name" value="NB-ARC"/>
    <property type="match status" value="1"/>
</dbReference>
<keyword evidence="5" id="KW-0611">Plant defense</keyword>
<keyword evidence="3" id="KW-0677">Repeat</keyword>
<dbReference type="Gene3D" id="3.40.50.300">
    <property type="entry name" value="P-loop containing nucleotide triphosphate hydrolases"/>
    <property type="match status" value="1"/>
</dbReference>
<evidence type="ECO:0000256" key="2">
    <source>
        <dbReference type="ARBA" id="ARBA00022614"/>
    </source>
</evidence>
<dbReference type="Gene3D" id="1.10.10.10">
    <property type="entry name" value="Winged helix-like DNA-binding domain superfamily/Winged helix DNA-binding domain"/>
    <property type="match status" value="1"/>
</dbReference>
<dbReference type="EMBL" id="OZ075122">
    <property type="protein sequence ID" value="CAL4907596.1"/>
    <property type="molecule type" value="Genomic_DNA"/>
</dbReference>
<evidence type="ECO:0000259" key="10">
    <source>
        <dbReference type="Pfam" id="PF23559"/>
    </source>
</evidence>
<reference evidence="13" key="1">
    <citation type="submission" date="2024-06" db="EMBL/GenBank/DDBJ databases">
        <authorList>
            <person name="Ryan C."/>
        </authorList>
    </citation>
    <scope>NUCLEOTIDE SEQUENCE [LARGE SCALE GENOMIC DNA]</scope>
</reference>
<dbReference type="GO" id="GO:0042742">
    <property type="term" value="P:defense response to bacterium"/>
    <property type="evidence" value="ECO:0007669"/>
    <property type="project" value="UniProtKB-ARBA"/>
</dbReference>
<dbReference type="InterPro" id="IPR058922">
    <property type="entry name" value="WHD_DRP"/>
</dbReference>
<dbReference type="AlphaFoldDB" id="A0ABC8WEF9"/>
<keyword evidence="4" id="KW-0547">Nucleotide-binding</keyword>
<keyword evidence="6" id="KW-0067">ATP-binding</keyword>
<evidence type="ECO:0000256" key="7">
    <source>
        <dbReference type="ARBA" id="ARBA00023054"/>
    </source>
</evidence>
<dbReference type="InterPro" id="IPR055414">
    <property type="entry name" value="LRR_R13L4/SHOC2-like"/>
</dbReference>
<gene>
    <name evidence="12" type="ORF">URODEC1_LOCUS12604</name>
</gene>
<dbReference type="PANTHER" id="PTHR36766">
    <property type="entry name" value="PLANT BROAD-SPECTRUM MILDEW RESISTANCE PROTEIN RPW8"/>
    <property type="match status" value="1"/>
</dbReference>
<proteinExistence type="inferred from homology"/>
<dbReference type="Pfam" id="PF18052">
    <property type="entry name" value="Rx_N"/>
    <property type="match status" value="1"/>
</dbReference>
<dbReference type="FunFam" id="1.10.10.10:FF:000322">
    <property type="entry name" value="Probable disease resistance protein At1g63360"/>
    <property type="match status" value="1"/>
</dbReference>
<accession>A0ABC8WEF9</accession>